<dbReference type="AlphaFoldDB" id="A0A9D1RZ14"/>
<evidence type="ECO:0000313" key="1">
    <source>
        <dbReference type="EMBL" id="HIW95257.1"/>
    </source>
</evidence>
<protein>
    <submittedName>
        <fullName evidence="1">Uncharacterized protein</fullName>
    </submittedName>
</protein>
<dbReference type="EMBL" id="DXFZ01000027">
    <property type="protein sequence ID" value="HIW95257.1"/>
    <property type="molecule type" value="Genomic_DNA"/>
</dbReference>
<accession>A0A9D1RZ14</accession>
<reference evidence="1" key="2">
    <citation type="submission" date="2021-04" db="EMBL/GenBank/DDBJ databases">
        <authorList>
            <person name="Gilroy R."/>
        </authorList>
    </citation>
    <scope>NUCLEOTIDE SEQUENCE</scope>
    <source>
        <strain evidence="1">4376</strain>
    </source>
</reference>
<dbReference type="Proteomes" id="UP000824189">
    <property type="component" value="Unassembled WGS sequence"/>
</dbReference>
<proteinExistence type="predicted"/>
<gene>
    <name evidence="1" type="ORF">H9867_02035</name>
</gene>
<reference evidence="1" key="1">
    <citation type="journal article" date="2021" name="PeerJ">
        <title>Extensive microbial diversity within the chicken gut microbiome revealed by metagenomics and culture.</title>
        <authorList>
            <person name="Gilroy R."/>
            <person name="Ravi A."/>
            <person name="Getino M."/>
            <person name="Pursley I."/>
            <person name="Horton D.L."/>
            <person name="Alikhan N.F."/>
            <person name="Baker D."/>
            <person name="Gharbi K."/>
            <person name="Hall N."/>
            <person name="Watson M."/>
            <person name="Adriaenssens E.M."/>
            <person name="Foster-Nyarko E."/>
            <person name="Jarju S."/>
            <person name="Secka A."/>
            <person name="Antonio M."/>
            <person name="Oren A."/>
            <person name="Chaudhuri R.R."/>
            <person name="La Ragione R."/>
            <person name="Hildebrand F."/>
            <person name="Pallen M.J."/>
        </authorList>
    </citation>
    <scope>NUCLEOTIDE SEQUENCE</scope>
    <source>
        <strain evidence="1">4376</strain>
    </source>
</reference>
<sequence>HIFRQDAVFHKTDHTVLRILVKFPWHVPNFPIYSNGTKPGTLQSQYVSLAYSDALITVGVPALVGMVGDSYDNALAETITGAL</sequence>
<organism evidence="1 2">
    <name type="scientific">Candidatus Corynebacterium gallistercoris</name>
    <dbReference type="NCBI Taxonomy" id="2838530"/>
    <lineage>
        <taxon>Bacteria</taxon>
        <taxon>Bacillati</taxon>
        <taxon>Actinomycetota</taxon>
        <taxon>Actinomycetes</taxon>
        <taxon>Mycobacteriales</taxon>
        <taxon>Corynebacteriaceae</taxon>
        <taxon>Corynebacterium</taxon>
    </lineage>
</organism>
<feature type="non-terminal residue" evidence="1">
    <location>
        <position position="1"/>
    </location>
</feature>
<comment type="caution">
    <text evidence="1">The sequence shown here is derived from an EMBL/GenBank/DDBJ whole genome shotgun (WGS) entry which is preliminary data.</text>
</comment>
<evidence type="ECO:0000313" key="2">
    <source>
        <dbReference type="Proteomes" id="UP000824189"/>
    </source>
</evidence>
<name>A0A9D1RZ14_9CORY</name>